<dbReference type="NCBIfam" id="TIGR03263">
    <property type="entry name" value="guanyl_kin"/>
    <property type="match status" value="1"/>
</dbReference>
<keyword evidence="6" id="KW-0067">ATP-binding</keyword>
<keyword evidence="4" id="KW-0547">Nucleotide-binding</keyword>
<evidence type="ECO:0000259" key="7">
    <source>
        <dbReference type="PROSITE" id="PS50052"/>
    </source>
</evidence>
<name>A0ABZ1CQP6_9TREE</name>
<evidence type="ECO:0000256" key="6">
    <source>
        <dbReference type="ARBA" id="ARBA00022840"/>
    </source>
</evidence>
<evidence type="ECO:0000313" key="9">
    <source>
        <dbReference type="Proteomes" id="UP001329825"/>
    </source>
</evidence>
<dbReference type="EMBL" id="CP141881">
    <property type="protein sequence ID" value="WRT63868.1"/>
    <property type="molecule type" value="Genomic_DNA"/>
</dbReference>
<keyword evidence="9" id="KW-1185">Reference proteome</keyword>
<dbReference type="Proteomes" id="UP001329825">
    <property type="component" value="Chromosome 1"/>
</dbReference>
<dbReference type="GeneID" id="87952924"/>
<evidence type="ECO:0000313" key="8">
    <source>
        <dbReference type="EMBL" id="WRT63868.1"/>
    </source>
</evidence>
<evidence type="ECO:0000256" key="4">
    <source>
        <dbReference type="ARBA" id="ARBA00022741"/>
    </source>
</evidence>
<dbReference type="InterPro" id="IPR017665">
    <property type="entry name" value="Guanylate_kinase"/>
</dbReference>
<reference evidence="8 9" key="1">
    <citation type="submission" date="2024-01" db="EMBL/GenBank/DDBJ databases">
        <title>Comparative genomics of Cryptococcus and Kwoniella reveals pathogenesis evolution and contrasting modes of karyotype evolution via chromosome fusion or intercentromeric recombination.</title>
        <authorList>
            <person name="Coelho M.A."/>
            <person name="David-Palma M."/>
            <person name="Shea T."/>
            <person name="Bowers K."/>
            <person name="McGinley-Smith S."/>
            <person name="Mohammad A.W."/>
            <person name="Gnirke A."/>
            <person name="Yurkov A.M."/>
            <person name="Nowrousian M."/>
            <person name="Sun S."/>
            <person name="Cuomo C.A."/>
            <person name="Heitman J."/>
        </authorList>
    </citation>
    <scope>NUCLEOTIDE SEQUENCE [LARGE SCALE GENOMIC DNA]</scope>
    <source>
        <strain evidence="8">CBS 11374</strain>
    </source>
</reference>
<accession>A0ABZ1CQP6</accession>
<evidence type="ECO:0000256" key="2">
    <source>
        <dbReference type="ARBA" id="ARBA00012961"/>
    </source>
</evidence>
<comment type="similarity">
    <text evidence="1">Belongs to the guanylate kinase family.</text>
</comment>
<organism evidence="8 9">
    <name type="scientific">Kwoniella shivajii</name>
    <dbReference type="NCBI Taxonomy" id="564305"/>
    <lineage>
        <taxon>Eukaryota</taxon>
        <taxon>Fungi</taxon>
        <taxon>Dikarya</taxon>
        <taxon>Basidiomycota</taxon>
        <taxon>Agaricomycotina</taxon>
        <taxon>Tremellomycetes</taxon>
        <taxon>Tremellales</taxon>
        <taxon>Cryptococcaceae</taxon>
        <taxon>Kwoniella</taxon>
    </lineage>
</organism>
<dbReference type="CDD" id="cd00071">
    <property type="entry name" value="GMPK"/>
    <property type="match status" value="1"/>
</dbReference>
<dbReference type="Gene3D" id="3.40.50.300">
    <property type="entry name" value="P-loop containing nucleotide triphosphate hydrolases"/>
    <property type="match status" value="1"/>
</dbReference>
<dbReference type="InterPro" id="IPR008145">
    <property type="entry name" value="GK/Ca_channel_bsu"/>
</dbReference>
<dbReference type="SMART" id="SM00072">
    <property type="entry name" value="GuKc"/>
    <property type="match status" value="1"/>
</dbReference>
<dbReference type="InterPro" id="IPR020590">
    <property type="entry name" value="Guanylate_kinase_CS"/>
</dbReference>
<protein>
    <recommendedName>
        <fullName evidence="2">guanylate kinase</fullName>
        <ecNumber evidence="2">2.7.4.8</ecNumber>
    </recommendedName>
</protein>
<dbReference type="Gene3D" id="3.30.63.10">
    <property type="entry name" value="Guanylate Kinase phosphate binding domain"/>
    <property type="match status" value="1"/>
</dbReference>
<dbReference type="PROSITE" id="PS00856">
    <property type="entry name" value="GUANYLATE_KINASE_1"/>
    <property type="match status" value="1"/>
</dbReference>
<dbReference type="GO" id="GO:0016301">
    <property type="term" value="F:kinase activity"/>
    <property type="evidence" value="ECO:0007669"/>
    <property type="project" value="UniProtKB-KW"/>
</dbReference>
<dbReference type="InterPro" id="IPR008144">
    <property type="entry name" value="Guanylate_kin-like_dom"/>
</dbReference>
<dbReference type="EC" id="2.7.4.8" evidence="2"/>
<dbReference type="Pfam" id="PF00625">
    <property type="entry name" value="Guanylate_kin"/>
    <property type="match status" value="1"/>
</dbReference>
<proteinExistence type="inferred from homology"/>
<keyword evidence="3" id="KW-0808">Transferase</keyword>
<dbReference type="RefSeq" id="XP_062788608.1">
    <property type="nucleotide sequence ID" value="XM_062932557.1"/>
</dbReference>
<keyword evidence="5 8" id="KW-0418">Kinase</keyword>
<dbReference type="PANTHER" id="PTHR23117:SF13">
    <property type="entry name" value="GUANYLATE KINASE"/>
    <property type="match status" value="1"/>
</dbReference>
<feature type="domain" description="Guanylate kinase-like" evidence="7">
    <location>
        <begin position="13"/>
        <end position="198"/>
    </location>
</feature>
<gene>
    <name evidence="8" type="ORF">IL334_000793</name>
</gene>
<dbReference type="PANTHER" id="PTHR23117">
    <property type="entry name" value="GUANYLATE KINASE-RELATED"/>
    <property type="match status" value="1"/>
</dbReference>
<sequence>MSQAQPINSEVLNRPLVVCGPSGTGKSTLLTKLFADHPGQFGFSVSHTTRNPRSGEENGKQYHFVTRDEFMERVGNGEFLEWAEFGGNCYGTTFAALTALYPRRCILDIELQGVLQLRSKASLQTPPLDPVYLFLAPPSIETLKARLSGRGTETDASIRKRLDAAKAEIEYALQGKHDVYIVNEDLKIAGDKLEKVAMGYQGWKDCGDKLPEFDVKELE</sequence>
<dbReference type="InterPro" id="IPR027417">
    <property type="entry name" value="P-loop_NTPase"/>
</dbReference>
<dbReference type="SUPFAM" id="SSF52540">
    <property type="entry name" value="P-loop containing nucleoside triphosphate hydrolases"/>
    <property type="match status" value="1"/>
</dbReference>
<evidence type="ECO:0000256" key="5">
    <source>
        <dbReference type="ARBA" id="ARBA00022777"/>
    </source>
</evidence>
<dbReference type="PROSITE" id="PS50052">
    <property type="entry name" value="GUANYLATE_KINASE_2"/>
    <property type="match status" value="1"/>
</dbReference>
<evidence type="ECO:0000256" key="3">
    <source>
        <dbReference type="ARBA" id="ARBA00022679"/>
    </source>
</evidence>
<evidence type="ECO:0000256" key="1">
    <source>
        <dbReference type="ARBA" id="ARBA00005790"/>
    </source>
</evidence>